<reference evidence="3 4" key="1">
    <citation type="submission" date="2016-08" db="EMBL/GenBank/DDBJ databases">
        <authorList>
            <person name="Seilhamer J.J."/>
        </authorList>
    </citation>
    <scope>NUCLEOTIDE SEQUENCE [LARGE SCALE GENOMIC DNA]</scope>
    <source>
        <strain evidence="3 4">KCTC 42603</strain>
    </source>
</reference>
<comment type="caution">
    <text evidence="3">The sequence shown here is derived from an EMBL/GenBank/DDBJ whole genome shotgun (WGS) entry which is preliminary data.</text>
</comment>
<protein>
    <recommendedName>
        <fullName evidence="2">UPF0102 protein BFC18_08810</fullName>
    </recommendedName>
</protein>
<dbReference type="InterPro" id="IPR011856">
    <property type="entry name" value="tRNA_endonuc-like_dom_sf"/>
</dbReference>
<dbReference type="HAMAP" id="MF_00048">
    <property type="entry name" value="UPF0102"/>
    <property type="match status" value="1"/>
</dbReference>
<dbReference type="InterPro" id="IPR011335">
    <property type="entry name" value="Restrct_endonuc-II-like"/>
</dbReference>
<dbReference type="RefSeq" id="WP_070124872.1">
    <property type="nucleotide sequence ID" value="NZ_MDHN01000015.1"/>
</dbReference>
<sequence length="114" mass="12882">MAASTQIGQLGEQKARQYLEDQGLSFICANYSAKTGELDLVMQDNETIVCIEVKYRDDDAYGSAVDFVTPSKLRKVKRTFEHYLLSRGLNPIHTLMRVDVVALDGNKLNWLKNV</sequence>
<dbReference type="NCBIfam" id="NF009150">
    <property type="entry name" value="PRK12497.1-3"/>
    <property type="match status" value="1"/>
</dbReference>
<dbReference type="Gene3D" id="3.40.1350.10">
    <property type="match status" value="1"/>
</dbReference>
<dbReference type="NCBIfam" id="TIGR00252">
    <property type="entry name" value="YraN family protein"/>
    <property type="match status" value="1"/>
</dbReference>
<name>A0A1E7ZCM7_9ALTE</name>
<dbReference type="PANTHER" id="PTHR34039">
    <property type="entry name" value="UPF0102 PROTEIN YRAN"/>
    <property type="match status" value="1"/>
</dbReference>
<accession>A0A1E7ZCM7</accession>
<dbReference type="Proteomes" id="UP000175691">
    <property type="component" value="Unassembled WGS sequence"/>
</dbReference>
<comment type="similarity">
    <text evidence="1 2">Belongs to the UPF0102 family.</text>
</comment>
<dbReference type="AlphaFoldDB" id="A0A1E7ZCM7"/>
<dbReference type="PANTHER" id="PTHR34039:SF1">
    <property type="entry name" value="UPF0102 PROTEIN YRAN"/>
    <property type="match status" value="1"/>
</dbReference>
<gene>
    <name evidence="3" type="ORF">BFC18_08810</name>
</gene>
<dbReference type="SUPFAM" id="SSF52980">
    <property type="entry name" value="Restriction endonuclease-like"/>
    <property type="match status" value="1"/>
</dbReference>
<proteinExistence type="inferred from homology"/>
<dbReference type="STRING" id="1656094.BFC18_08810"/>
<dbReference type="EMBL" id="MDHN01000015">
    <property type="protein sequence ID" value="OFC71250.1"/>
    <property type="molecule type" value="Genomic_DNA"/>
</dbReference>
<keyword evidence="4" id="KW-1185">Reference proteome</keyword>
<evidence type="ECO:0000313" key="3">
    <source>
        <dbReference type="EMBL" id="OFC71250.1"/>
    </source>
</evidence>
<evidence type="ECO:0000313" key="4">
    <source>
        <dbReference type="Proteomes" id="UP000175691"/>
    </source>
</evidence>
<evidence type="ECO:0000256" key="1">
    <source>
        <dbReference type="ARBA" id="ARBA00006738"/>
    </source>
</evidence>
<dbReference type="GO" id="GO:0003676">
    <property type="term" value="F:nucleic acid binding"/>
    <property type="evidence" value="ECO:0007669"/>
    <property type="project" value="InterPro"/>
</dbReference>
<dbReference type="OrthoDB" id="9794876at2"/>
<evidence type="ECO:0000256" key="2">
    <source>
        <dbReference type="HAMAP-Rule" id="MF_00048"/>
    </source>
</evidence>
<dbReference type="Pfam" id="PF02021">
    <property type="entry name" value="UPF0102"/>
    <property type="match status" value="1"/>
</dbReference>
<dbReference type="InterPro" id="IPR003509">
    <property type="entry name" value="UPF0102_YraN-like"/>
</dbReference>
<organism evidence="3 4">
    <name type="scientific">Alteromonas confluentis</name>
    <dbReference type="NCBI Taxonomy" id="1656094"/>
    <lineage>
        <taxon>Bacteria</taxon>
        <taxon>Pseudomonadati</taxon>
        <taxon>Pseudomonadota</taxon>
        <taxon>Gammaproteobacteria</taxon>
        <taxon>Alteromonadales</taxon>
        <taxon>Alteromonadaceae</taxon>
        <taxon>Alteromonas/Salinimonas group</taxon>
        <taxon>Alteromonas</taxon>
    </lineage>
</organism>